<dbReference type="Proteomes" id="UP000186609">
    <property type="component" value="Chromosome"/>
</dbReference>
<keyword evidence="2" id="KW-1185">Reference proteome</keyword>
<evidence type="ECO:0000313" key="2">
    <source>
        <dbReference type="Proteomes" id="UP000186609"/>
    </source>
</evidence>
<proteinExistence type="predicted"/>
<dbReference type="OrthoDB" id="5460653at2"/>
<dbReference type="InterPro" id="IPR009363">
    <property type="entry name" value="Phage_Mu_Gp16"/>
</dbReference>
<dbReference type="KEGG" id="rhy:RD110_16460"/>
<protein>
    <recommendedName>
        <fullName evidence="3">GemA protein</fullName>
    </recommendedName>
</protein>
<dbReference type="EMBL" id="CP019236">
    <property type="protein sequence ID" value="APW38593.1"/>
    <property type="molecule type" value="Genomic_DNA"/>
</dbReference>
<evidence type="ECO:0008006" key="3">
    <source>
        <dbReference type="Google" id="ProtNLM"/>
    </source>
</evidence>
<organism evidence="1 2">
    <name type="scientific">Rhodoferax koreensis</name>
    <dbReference type="NCBI Taxonomy" id="1842727"/>
    <lineage>
        <taxon>Bacteria</taxon>
        <taxon>Pseudomonadati</taxon>
        <taxon>Pseudomonadota</taxon>
        <taxon>Betaproteobacteria</taxon>
        <taxon>Burkholderiales</taxon>
        <taxon>Comamonadaceae</taxon>
        <taxon>Rhodoferax</taxon>
    </lineage>
</organism>
<dbReference type="STRING" id="1842727.RD110_16460"/>
<reference evidence="1 2" key="1">
    <citation type="submission" date="2017-01" db="EMBL/GenBank/DDBJ databases">
        <authorList>
            <person name="Mah S.A."/>
            <person name="Swanson W.J."/>
            <person name="Moy G.W."/>
            <person name="Vacquier V.D."/>
        </authorList>
    </citation>
    <scope>NUCLEOTIDE SEQUENCE [LARGE SCALE GENOMIC DNA]</scope>
    <source>
        <strain evidence="1 2">DCY110</strain>
    </source>
</reference>
<gene>
    <name evidence="1" type="ORF">RD110_16460</name>
</gene>
<sequence length="141" mass="15162">MSKLARDNRNADLARIHIGVAALQWSDDDYHAILHAKTGVTSASKLDAAGRKTFLAHLAACGWKPAKKPFSQADKINWYWQQLVKAGGVKDGSKAAMMAFVGRTAGMGVADLKFLPTKQASTVIEALKAWHKRATAKGTAS</sequence>
<evidence type="ECO:0000313" key="1">
    <source>
        <dbReference type="EMBL" id="APW38593.1"/>
    </source>
</evidence>
<name>A0A1P8JXW0_9BURK</name>
<dbReference type="RefSeq" id="WP_076200472.1">
    <property type="nucleotide sequence ID" value="NZ_CP019236.1"/>
</dbReference>
<dbReference type="Pfam" id="PF06252">
    <property type="entry name" value="GemA"/>
    <property type="match status" value="1"/>
</dbReference>
<dbReference type="AlphaFoldDB" id="A0A1P8JXW0"/>
<accession>A0A1P8JXW0</accession>